<dbReference type="PANTHER" id="PTHR47098:SF2">
    <property type="entry name" value="PROTEIN MAK32"/>
    <property type="match status" value="1"/>
</dbReference>
<protein>
    <submittedName>
        <fullName evidence="2">Host-pathogen interaction-related protein</fullName>
    </submittedName>
</protein>
<reference evidence="2" key="1">
    <citation type="submission" date="2014-09" db="EMBL/GenBank/DDBJ databases">
        <title>Draft genome sequence of an oleaginous Mucoromycotina fungus Mucor ambiguus NBRC6742.</title>
        <authorList>
            <person name="Takeda I."/>
            <person name="Yamane N."/>
            <person name="Morita T."/>
            <person name="Tamano K."/>
            <person name="Machida M."/>
            <person name="Baker S."/>
            <person name="Koike H."/>
        </authorList>
    </citation>
    <scope>NUCLEOTIDE SEQUENCE</scope>
    <source>
        <strain evidence="2">NBRC 6742</strain>
    </source>
</reference>
<dbReference type="SUPFAM" id="SSF53613">
    <property type="entry name" value="Ribokinase-like"/>
    <property type="match status" value="1"/>
</dbReference>
<dbReference type="InterPro" id="IPR011611">
    <property type="entry name" value="PfkB_dom"/>
</dbReference>
<accession>A0A0C9LZS2</accession>
<dbReference type="Pfam" id="PF00294">
    <property type="entry name" value="PfkB"/>
    <property type="match status" value="1"/>
</dbReference>
<dbReference type="AlphaFoldDB" id="A0A0C9LZS2"/>
<evidence type="ECO:0000313" key="2">
    <source>
        <dbReference type="EMBL" id="GAN00866.1"/>
    </source>
</evidence>
<evidence type="ECO:0000259" key="1">
    <source>
        <dbReference type="Pfam" id="PF00294"/>
    </source>
</evidence>
<keyword evidence="3" id="KW-1185">Reference proteome</keyword>
<evidence type="ECO:0000313" key="3">
    <source>
        <dbReference type="Proteomes" id="UP000053815"/>
    </source>
</evidence>
<name>A0A0C9LZS2_9FUNG</name>
<proteinExistence type="predicted"/>
<gene>
    <name evidence="2" type="ORF">MAM1_0003d00291</name>
</gene>
<dbReference type="PANTHER" id="PTHR47098">
    <property type="entry name" value="PROTEIN MAK32"/>
    <property type="match status" value="1"/>
</dbReference>
<feature type="domain" description="Carbohydrate kinase PfkB" evidence="1">
    <location>
        <begin position="11"/>
        <end position="317"/>
    </location>
</feature>
<dbReference type="STRING" id="91626.A0A0C9LZS2"/>
<dbReference type="Gene3D" id="3.40.1190.20">
    <property type="match status" value="1"/>
</dbReference>
<dbReference type="InterPro" id="IPR029056">
    <property type="entry name" value="Ribokinase-like"/>
</dbReference>
<dbReference type="EMBL" id="DF836292">
    <property type="protein sequence ID" value="GAN00866.1"/>
    <property type="molecule type" value="Genomic_DNA"/>
</dbReference>
<organism evidence="2">
    <name type="scientific">Mucor ambiguus</name>
    <dbReference type="NCBI Taxonomy" id="91626"/>
    <lineage>
        <taxon>Eukaryota</taxon>
        <taxon>Fungi</taxon>
        <taxon>Fungi incertae sedis</taxon>
        <taxon>Mucoromycota</taxon>
        <taxon>Mucoromycotina</taxon>
        <taxon>Mucoromycetes</taxon>
        <taxon>Mucorales</taxon>
        <taxon>Mucorineae</taxon>
        <taxon>Mucoraceae</taxon>
        <taxon>Mucor</taxon>
    </lineage>
</organism>
<sequence length="347" mass="39599">MLPSTCPTFASIGSLIIDDIVYKDGTEFHNVLGGAGVFAIYGMRLWQPNQQSKNVGYIIHKGFDYPKEIDDQINRLDISLVTKFHADKHTTRGLNTFGENDHRDFEYIHPIIRATTDDFPDDWIQSVKILHLICSPERAIEIIDQWRQREVDLNALEKTKFLWEPLPWACLPENLDRIYEAIERVDIMTPNHEELASMLGFEFDVVLSSHHNKIKDAVEHSGMQFMERVEKENLVLVVRCSRYGAMTLTTDNREAAQWTPAFWNWKTEGEHVVDVTGAGNSFCGGYCYGYVHTNGDVYESALYGAVSASYTVEQVGVPVLNDDESWNSGSSPTQRLSILRNRTCHFE</sequence>
<dbReference type="Proteomes" id="UP000053815">
    <property type="component" value="Unassembled WGS sequence"/>
</dbReference>
<dbReference type="OrthoDB" id="497927at2759"/>